<dbReference type="OrthoDB" id="4218804at2"/>
<dbReference type="AlphaFoldDB" id="A0A561ENC3"/>
<name>A0A561ENC3_9ACTN</name>
<organism evidence="1 2">
    <name type="scientific">Kitasatospora atroaurantiaca</name>
    <dbReference type="NCBI Taxonomy" id="285545"/>
    <lineage>
        <taxon>Bacteria</taxon>
        <taxon>Bacillati</taxon>
        <taxon>Actinomycetota</taxon>
        <taxon>Actinomycetes</taxon>
        <taxon>Kitasatosporales</taxon>
        <taxon>Streptomycetaceae</taxon>
        <taxon>Kitasatospora</taxon>
    </lineage>
</organism>
<dbReference type="EMBL" id="VIVR01000001">
    <property type="protein sequence ID" value="TWE17121.1"/>
    <property type="molecule type" value="Genomic_DNA"/>
</dbReference>
<comment type="caution">
    <text evidence="1">The sequence shown here is derived from an EMBL/GenBank/DDBJ whole genome shotgun (WGS) entry which is preliminary data.</text>
</comment>
<evidence type="ECO:0000313" key="1">
    <source>
        <dbReference type="EMBL" id="TWE17121.1"/>
    </source>
</evidence>
<protein>
    <submittedName>
        <fullName evidence="1">Uncharacterized protein</fullName>
    </submittedName>
</protein>
<sequence length="122" mass="13446">MSDENERFLHDLMIHIAVVFEALRTACAHLPVPIALADDLDTDVTATLMAVTRVIEISDEQPMPELRQAQLCTGALHWIAAVDLAALGAHMEGDIRLLASRINLHHAETALLDLAFWLAETE</sequence>
<dbReference type="Proteomes" id="UP000318416">
    <property type="component" value="Unassembled WGS sequence"/>
</dbReference>
<dbReference type="RefSeq" id="WP_145789702.1">
    <property type="nucleotide sequence ID" value="NZ_BAAABR010000089.1"/>
</dbReference>
<accession>A0A561ENC3</accession>
<reference evidence="1 2" key="1">
    <citation type="submission" date="2019-06" db="EMBL/GenBank/DDBJ databases">
        <title>Sequencing the genomes of 1000 actinobacteria strains.</title>
        <authorList>
            <person name="Klenk H.-P."/>
        </authorList>
    </citation>
    <scope>NUCLEOTIDE SEQUENCE [LARGE SCALE GENOMIC DNA]</scope>
    <source>
        <strain evidence="1 2">DSM 41649</strain>
    </source>
</reference>
<evidence type="ECO:0000313" key="2">
    <source>
        <dbReference type="Proteomes" id="UP000318416"/>
    </source>
</evidence>
<gene>
    <name evidence="1" type="ORF">FB465_2126</name>
</gene>
<keyword evidence="2" id="KW-1185">Reference proteome</keyword>
<proteinExistence type="predicted"/>